<keyword evidence="3" id="KW-1185">Reference proteome</keyword>
<dbReference type="Proteomes" id="UP000317178">
    <property type="component" value="Chromosome"/>
</dbReference>
<accession>A0A518CIF7</accession>
<proteinExistence type="predicted"/>
<dbReference type="AlphaFoldDB" id="A0A518CIF7"/>
<dbReference type="EMBL" id="CP036281">
    <property type="protein sequence ID" value="QDU79011.1"/>
    <property type="molecule type" value="Genomic_DNA"/>
</dbReference>
<gene>
    <name evidence="2" type="ORF">Pla110_07150</name>
</gene>
<evidence type="ECO:0000313" key="2">
    <source>
        <dbReference type="EMBL" id="QDU79011.1"/>
    </source>
</evidence>
<feature type="chain" id="PRO_5022063303" evidence="1">
    <location>
        <begin position="20"/>
        <end position="105"/>
    </location>
</feature>
<feature type="signal peptide" evidence="1">
    <location>
        <begin position="1"/>
        <end position="19"/>
    </location>
</feature>
<sequence length="105" mass="12183" precursor="true">MKRLMLCSALVASMFFVGGEAIQSNKAEAGDRYRSNRHHGQYNYNRGWNNGRRHGTYYRGGGYRYSPYYNNYNRGYNRGWGNRGYYGGQNGFYYSGPGFSFGIYD</sequence>
<evidence type="ECO:0000256" key="1">
    <source>
        <dbReference type="SAM" id="SignalP"/>
    </source>
</evidence>
<reference evidence="2 3" key="1">
    <citation type="submission" date="2019-02" db="EMBL/GenBank/DDBJ databases">
        <title>Deep-cultivation of Planctomycetes and their phenomic and genomic characterization uncovers novel biology.</title>
        <authorList>
            <person name="Wiegand S."/>
            <person name="Jogler M."/>
            <person name="Boedeker C."/>
            <person name="Pinto D."/>
            <person name="Vollmers J."/>
            <person name="Rivas-Marin E."/>
            <person name="Kohn T."/>
            <person name="Peeters S.H."/>
            <person name="Heuer A."/>
            <person name="Rast P."/>
            <person name="Oberbeckmann S."/>
            <person name="Bunk B."/>
            <person name="Jeske O."/>
            <person name="Meyerdierks A."/>
            <person name="Storesund J.E."/>
            <person name="Kallscheuer N."/>
            <person name="Luecker S."/>
            <person name="Lage O.M."/>
            <person name="Pohl T."/>
            <person name="Merkel B.J."/>
            <person name="Hornburger P."/>
            <person name="Mueller R.-W."/>
            <person name="Bruemmer F."/>
            <person name="Labrenz M."/>
            <person name="Spormann A.M."/>
            <person name="Op den Camp H."/>
            <person name="Overmann J."/>
            <person name="Amann R."/>
            <person name="Jetten M.S.M."/>
            <person name="Mascher T."/>
            <person name="Medema M.H."/>
            <person name="Devos D.P."/>
            <person name="Kaster A.-K."/>
            <person name="Ovreas L."/>
            <person name="Rohde M."/>
            <person name="Galperin M.Y."/>
            <person name="Jogler C."/>
        </authorList>
    </citation>
    <scope>NUCLEOTIDE SEQUENCE [LARGE SCALE GENOMIC DNA]</scope>
    <source>
        <strain evidence="2 3">Pla110</strain>
    </source>
</reference>
<protein>
    <submittedName>
        <fullName evidence="2">Uncharacterized protein</fullName>
    </submittedName>
</protein>
<evidence type="ECO:0000313" key="3">
    <source>
        <dbReference type="Proteomes" id="UP000317178"/>
    </source>
</evidence>
<keyword evidence="1" id="KW-0732">Signal</keyword>
<name>A0A518CIF7_9PLAN</name>
<dbReference type="KEGG" id="plon:Pla110_07150"/>
<dbReference type="RefSeq" id="WP_144993275.1">
    <property type="nucleotide sequence ID" value="NZ_CP036281.1"/>
</dbReference>
<organism evidence="2 3">
    <name type="scientific">Polystyrenella longa</name>
    <dbReference type="NCBI Taxonomy" id="2528007"/>
    <lineage>
        <taxon>Bacteria</taxon>
        <taxon>Pseudomonadati</taxon>
        <taxon>Planctomycetota</taxon>
        <taxon>Planctomycetia</taxon>
        <taxon>Planctomycetales</taxon>
        <taxon>Planctomycetaceae</taxon>
        <taxon>Polystyrenella</taxon>
    </lineage>
</organism>